<dbReference type="SUPFAM" id="SSF51658">
    <property type="entry name" value="Xylose isomerase-like"/>
    <property type="match status" value="1"/>
</dbReference>
<keyword evidence="3" id="KW-1185">Reference proteome</keyword>
<evidence type="ECO:0000259" key="1">
    <source>
        <dbReference type="Pfam" id="PF01261"/>
    </source>
</evidence>
<dbReference type="AlphaFoldDB" id="A0A2K4ZDS5"/>
<feature type="domain" description="Xylose isomerase-like TIM barrel" evidence="1">
    <location>
        <begin position="26"/>
        <end position="251"/>
    </location>
</feature>
<reference evidence="2 3" key="1">
    <citation type="submission" date="2018-01" db="EMBL/GenBank/DDBJ databases">
        <authorList>
            <person name="Gaut B.S."/>
            <person name="Morton B.R."/>
            <person name="Clegg M.T."/>
            <person name="Duvall M.R."/>
        </authorList>
    </citation>
    <scope>NUCLEOTIDE SEQUENCE [LARGE SCALE GENOMIC DNA]</scope>
    <source>
        <strain evidence="2">GP69</strain>
    </source>
</reference>
<dbReference type="OrthoDB" id="9798407at2"/>
<keyword evidence="2" id="KW-0456">Lyase</keyword>
<proteinExistence type="predicted"/>
<dbReference type="EMBL" id="OFSM01000006">
    <property type="protein sequence ID" value="SOY28625.1"/>
    <property type="molecule type" value="Genomic_DNA"/>
</dbReference>
<dbReference type="InterPro" id="IPR036237">
    <property type="entry name" value="Xyl_isomerase-like_sf"/>
</dbReference>
<accession>A0A2K4ZDS5</accession>
<dbReference type="EC" id="4.2.1.44" evidence="2"/>
<dbReference type="Proteomes" id="UP000236311">
    <property type="component" value="Unassembled WGS sequence"/>
</dbReference>
<protein>
    <submittedName>
        <fullName evidence="2">Inosose dehydratase</fullName>
        <ecNumber evidence="2">4.2.1.44</ecNumber>
    </submittedName>
</protein>
<dbReference type="PANTHER" id="PTHR12110">
    <property type="entry name" value="HYDROXYPYRUVATE ISOMERASE"/>
    <property type="match status" value="1"/>
</dbReference>
<gene>
    <name evidence="2" type="primary">iolE_1</name>
    <name evidence="2" type="ORF">AMURIS_01335</name>
</gene>
<evidence type="ECO:0000313" key="2">
    <source>
        <dbReference type="EMBL" id="SOY28625.1"/>
    </source>
</evidence>
<dbReference type="InterPro" id="IPR013022">
    <property type="entry name" value="Xyl_isomerase-like_TIM-brl"/>
</dbReference>
<evidence type="ECO:0000313" key="3">
    <source>
        <dbReference type="Proteomes" id="UP000236311"/>
    </source>
</evidence>
<dbReference type="InterPro" id="IPR050312">
    <property type="entry name" value="IolE/XylAMocC-like"/>
</dbReference>
<sequence length="274" mass="30767">MKKEKIALQAYSVRDQLQEDFFGTLKKIKEYGYSGVEFAGLYGNDPLEVKKACEEMGLIPLSAHVPFAELMDRMEETIDCYKKLGVKYVVIPYLTPEYRPGTPGFQTVIDGARKIGEALAREGMVLQYHNHDFEFARIDGEYALDILYREVGPELLQTQLDTCWVNVGGVNPAEYVKKYAGRIPTVHLKDFAGSKSENMYALIGIDEDKKKETEGDFEFRPLGKGVQNFPAIVKAADEGGAEWFIVEQDAPSMGYTSLECAQISAKYLLENIAE</sequence>
<name>A0A2K4ZDS5_9FIRM</name>
<dbReference type="RefSeq" id="WP_103238727.1">
    <property type="nucleotide sequence ID" value="NZ_JANJZD010000006.1"/>
</dbReference>
<organism evidence="2 3">
    <name type="scientific">Acetatifactor muris</name>
    <dbReference type="NCBI Taxonomy" id="879566"/>
    <lineage>
        <taxon>Bacteria</taxon>
        <taxon>Bacillati</taxon>
        <taxon>Bacillota</taxon>
        <taxon>Clostridia</taxon>
        <taxon>Lachnospirales</taxon>
        <taxon>Lachnospiraceae</taxon>
        <taxon>Acetatifactor</taxon>
    </lineage>
</organism>
<dbReference type="PANTHER" id="PTHR12110:SF41">
    <property type="entry name" value="INOSOSE DEHYDRATASE"/>
    <property type="match status" value="1"/>
</dbReference>
<dbReference type="Gene3D" id="3.20.20.150">
    <property type="entry name" value="Divalent-metal-dependent TIM barrel enzymes"/>
    <property type="match status" value="1"/>
</dbReference>
<dbReference type="GO" id="GO:0050114">
    <property type="term" value="F:myo-inosose-2 dehydratase activity"/>
    <property type="evidence" value="ECO:0007669"/>
    <property type="project" value="UniProtKB-EC"/>
</dbReference>
<dbReference type="Pfam" id="PF01261">
    <property type="entry name" value="AP_endonuc_2"/>
    <property type="match status" value="1"/>
</dbReference>